<keyword evidence="8" id="KW-0067">ATP-binding</keyword>
<dbReference type="PROSITE" id="PS50928">
    <property type="entry name" value="ABC_TM1"/>
    <property type="match status" value="1"/>
</dbReference>
<feature type="transmembrane region" description="Helical" evidence="11">
    <location>
        <begin position="122"/>
        <end position="144"/>
    </location>
</feature>
<evidence type="ECO:0000256" key="11">
    <source>
        <dbReference type="RuleBase" id="RU363032"/>
    </source>
</evidence>
<feature type="domain" description="ABC transmembrane type-1" evidence="13">
    <location>
        <begin position="87"/>
        <end position="276"/>
    </location>
</feature>
<feature type="transmembrane region" description="Helical" evidence="11">
    <location>
        <begin position="21"/>
        <end position="47"/>
    </location>
</feature>
<dbReference type="Proteomes" id="UP001499933">
    <property type="component" value="Unassembled WGS sequence"/>
</dbReference>
<gene>
    <name evidence="14" type="ORF">GCM10009776_28960</name>
</gene>
<sequence length="664" mass="69158">MTTPLIRSVKAPSNSHPLHRLLHSPAALVGAAWLLFVVVASLTAPLWTPYPPNEQDFTVILTTPSLAHWLGTDELGRDILSRLFTAGADALTVAAVAAAVPLIIAVPLALWSASAGRRQETVINRITEAVMAIPGVILILALVGVLGPNLMLVMAIFGILVAAGLYRVFLGQAKSLQSQLYVDAAQVDGSSPVGTSLRHVLPGLTNTIGVQFALLFAVSLLVQAGLAFLGFGPKIPAPSWGGMIQTASQHVYDAPWLMVPTGLILVFTVLAANAVGDVLSQSPDAPKLQIVLGPAARGAKKSGVGVPEVLAAMPVADAASGLIVSNLSLALEDGTTLVSNVSFNVAAGRVLGLVGESGCGKTLTALSLMGLVPSGIAPSGGTIAWKNIQISGVSERELAGVRGRRVAFISQEPMRALDPMFTIGNQLVSTISRLQQCSRAAAKAEATALLNSVGIVDVPRILRAYPHQISGGMAQRVAIALALAGKPELLVADEPTTALDVTVQAEILDVLRTLIAERGMSMVIVTHDLGVVADICDEVAVMYAGQIVETGSVTAVLDSPEHPYTMALLAADPHTVEGVVDRERLASIPGLVPPPQDWPSGCRFAPRCLFSTAACALPVPLSPRASTTGEVRCVRAKELVLSGTTWATEDELITSAPEFLKEMS</sequence>
<dbReference type="InterPro" id="IPR000515">
    <property type="entry name" value="MetI-like"/>
</dbReference>
<dbReference type="InterPro" id="IPR003593">
    <property type="entry name" value="AAA+_ATPase"/>
</dbReference>
<dbReference type="SMART" id="SM00382">
    <property type="entry name" value="AAA"/>
    <property type="match status" value="1"/>
</dbReference>
<keyword evidence="6 11" id="KW-0812">Transmembrane</keyword>
<evidence type="ECO:0000256" key="7">
    <source>
        <dbReference type="ARBA" id="ARBA00022741"/>
    </source>
</evidence>
<dbReference type="Gene3D" id="1.10.3720.10">
    <property type="entry name" value="MetI-like"/>
    <property type="match status" value="1"/>
</dbReference>
<dbReference type="Gene3D" id="3.40.50.300">
    <property type="entry name" value="P-loop containing nucleotide triphosphate hydrolases"/>
    <property type="match status" value="1"/>
</dbReference>
<evidence type="ECO:0000259" key="13">
    <source>
        <dbReference type="PROSITE" id="PS50928"/>
    </source>
</evidence>
<dbReference type="Pfam" id="PF00005">
    <property type="entry name" value="ABC_tran"/>
    <property type="match status" value="1"/>
</dbReference>
<proteinExistence type="inferred from homology"/>
<dbReference type="InterPro" id="IPR013563">
    <property type="entry name" value="Oligopep_ABC_C"/>
</dbReference>
<evidence type="ECO:0000256" key="6">
    <source>
        <dbReference type="ARBA" id="ARBA00022692"/>
    </source>
</evidence>
<dbReference type="CDD" id="cd03257">
    <property type="entry name" value="ABC_NikE_OppD_transporters"/>
    <property type="match status" value="1"/>
</dbReference>
<evidence type="ECO:0000256" key="1">
    <source>
        <dbReference type="ARBA" id="ARBA00004141"/>
    </source>
</evidence>
<evidence type="ECO:0000256" key="5">
    <source>
        <dbReference type="ARBA" id="ARBA00022475"/>
    </source>
</evidence>
<evidence type="ECO:0000256" key="8">
    <source>
        <dbReference type="ARBA" id="ARBA00022840"/>
    </source>
</evidence>
<reference evidence="14 15" key="1">
    <citation type="journal article" date="2019" name="Int. J. Syst. Evol. Microbiol.">
        <title>The Global Catalogue of Microorganisms (GCM) 10K type strain sequencing project: providing services to taxonomists for standard genome sequencing and annotation.</title>
        <authorList>
            <consortium name="The Broad Institute Genomics Platform"/>
            <consortium name="The Broad Institute Genome Sequencing Center for Infectious Disease"/>
            <person name="Wu L."/>
            <person name="Ma J."/>
        </authorList>
    </citation>
    <scope>NUCLEOTIDE SEQUENCE [LARGE SCALE GENOMIC DNA]</scope>
    <source>
        <strain evidence="14 15">JCM 14901</strain>
    </source>
</reference>
<comment type="similarity">
    <text evidence="3">Belongs to the ABC transporter superfamily.</text>
</comment>
<evidence type="ECO:0000256" key="4">
    <source>
        <dbReference type="ARBA" id="ARBA00022448"/>
    </source>
</evidence>
<evidence type="ECO:0000256" key="9">
    <source>
        <dbReference type="ARBA" id="ARBA00022989"/>
    </source>
</evidence>
<evidence type="ECO:0000256" key="2">
    <source>
        <dbReference type="ARBA" id="ARBA00004202"/>
    </source>
</evidence>
<comment type="subcellular location">
    <subcellularLocation>
        <location evidence="11">Cell membrane</location>
        <topology evidence="11">Multi-pass membrane protein</topology>
    </subcellularLocation>
    <subcellularLocation>
        <location evidence="2">Cell membrane</location>
        <topology evidence="2">Peripheral membrane protein</topology>
    </subcellularLocation>
    <subcellularLocation>
        <location evidence="1">Membrane</location>
        <topology evidence="1">Multi-pass membrane protein</topology>
    </subcellularLocation>
</comment>
<dbReference type="InterPro" id="IPR050388">
    <property type="entry name" value="ABC_Ni/Peptide_Import"/>
</dbReference>
<feature type="transmembrane region" description="Helical" evidence="11">
    <location>
        <begin position="208"/>
        <end position="231"/>
    </location>
</feature>
<dbReference type="InterPro" id="IPR017871">
    <property type="entry name" value="ABC_transporter-like_CS"/>
</dbReference>
<feature type="domain" description="ABC transporter" evidence="12">
    <location>
        <begin position="322"/>
        <end position="569"/>
    </location>
</feature>
<keyword evidence="5" id="KW-1003">Cell membrane</keyword>
<evidence type="ECO:0000313" key="15">
    <source>
        <dbReference type="Proteomes" id="UP001499933"/>
    </source>
</evidence>
<comment type="similarity">
    <text evidence="11">Belongs to the binding-protein-dependent transport system permease family.</text>
</comment>
<keyword evidence="4 11" id="KW-0813">Transport</keyword>
<keyword evidence="15" id="KW-1185">Reference proteome</keyword>
<dbReference type="InterPro" id="IPR035906">
    <property type="entry name" value="MetI-like_sf"/>
</dbReference>
<dbReference type="InterPro" id="IPR025966">
    <property type="entry name" value="OppC_N"/>
</dbReference>
<feature type="transmembrane region" description="Helical" evidence="11">
    <location>
        <begin position="150"/>
        <end position="170"/>
    </location>
</feature>
<keyword evidence="9 11" id="KW-1133">Transmembrane helix</keyword>
<dbReference type="Pfam" id="PF08352">
    <property type="entry name" value="oligo_HPY"/>
    <property type="match status" value="1"/>
</dbReference>
<dbReference type="SUPFAM" id="SSF161098">
    <property type="entry name" value="MetI-like"/>
    <property type="match status" value="1"/>
</dbReference>
<comment type="caution">
    <text evidence="14">The sequence shown here is derived from an EMBL/GenBank/DDBJ whole genome shotgun (WGS) entry which is preliminary data.</text>
</comment>
<dbReference type="EMBL" id="BAAAOG010000006">
    <property type="protein sequence ID" value="GAA1964350.1"/>
    <property type="molecule type" value="Genomic_DNA"/>
</dbReference>
<dbReference type="Pfam" id="PF12911">
    <property type="entry name" value="OppC_N"/>
    <property type="match status" value="1"/>
</dbReference>
<feature type="transmembrane region" description="Helical" evidence="11">
    <location>
        <begin position="90"/>
        <end position="110"/>
    </location>
</feature>
<dbReference type="PANTHER" id="PTHR43297">
    <property type="entry name" value="OLIGOPEPTIDE TRANSPORT ATP-BINDING PROTEIN APPD"/>
    <property type="match status" value="1"/>
</dbReference>
<dbReference type="InterPro" id="IPR027417">
    <property type="entry name" value="P-loop_NTPase"/>
</dbReference>
<dbReference type="PROSITE" id="PS00211">
    <property type="entry name" value="ABC_TRANSPORTER_1"/>
    <property type="match status" value="1"/>
</dbReference>
<evidence type="ECO:0000256" key="10">
    <source>
        <dbReference type="ARBA" id="ARBA00023136"/>
    </source>
</evidence>
<dbReference type="PROSITE" id="PS50893">
    <property type="entry name" value="ABC_TRANSPORTER_2"/>
    <property type="match status" value="1"/>
</dbReference>
<dbReference type="CDD" id="cd06261">
    <property type="entry name" value="TM_PBP2"/>
    <property type="match status" value="1"/>
</dbReference>
<organism evidence="14 15">
    <name type="scientific">Microbacterium deminutum</name>
    <dbReference type="NCBI Taxonomy" id="344164"/>
    <lineage>
        <taxon>Bacteria</taxon>
        <taxon>Bacillati</taxon>
        <taxon>Actinomycetota</taxon>
        <taxon>Actinomycetes</taxon>
        <taxon>Micrococcales</taxon>
        <taxon>Microbacteriaceae</taxon>
        <taxon>Microbacterium</taxon>
    </lineage>
</organism>
<dbReference type="InterPro" id="IPR003439">
    <property type="entry name" value="ABC_transporter-like_ATP-bd"/>
</dbReference>
<dbReference type="NCBIfam" id="TIGR01727">
    <property type="entry name" value="oligo_HPY"/>
    <property type="match status" value="1"/>
</dbReference>
<keyword evidence="10 11" id="KW-0472">Membrane</keyword>
<dbReference type="Pfam" id="PF00528">
    <property type="entry name" value="BPD_transp_1"/>
    <property type="match status" value="1"/>
</dbReference>
<evidence type="ECO:0000313" key="14">
    <source>
        <dbReference type="EMBL" id="GAA1964350.1"/>
    </source>
</evidence>
<dbReference type="RefSeq" id="WP_344095853.1">
    <property type="nucleotide sequence ID" value="NZ_BAAAOG010000006.1"/>
</dbReference>
<accession>A0ABN2R6A6</accession>
<protein>
    <submittedName>
        <fullName evidence="14">Dipeptide/oligopeptide/nickel ABC transporter permease/ATP-binding protein</fullName>
    </submittedName>
</protein>
<evidence type="ECO:0000256" key="3">
    <source>
        <dbReference type="ARBA" id="ARBA00005417"/>
    </source>
</evidence>
<keyword evidence="7" id="KW-0547">Nucleotide-binding</keyword>
<dbReference type="SUPFAM" id="SSF52540">
    <property type="entry name" value="P-loop containing nucleoside triphosphate hydrolases"/>
    <property type="match status" value="1"/>
</dbReference>
<evidence type="ECO:0000259" key="12">
    <source>
        <dbReference type="PROSITE" id="PS50893"/>
    </source>
</evidence>
<dbReference type="PANTHER" id="PTHR43297:SF2">
    <property type="entry name" value="DIPEPTIDE TRANSPORT ATP-BINDING PROTEIN DPPD"/>
    <property type="match status" value="1"/>
</dbReference>
<name>A0ABN2R6A6_9MICO</name>